<keyword evidence="4" id="KW-1185">Reference proteome</keyword>
<evidence type="ECO:0000256" key="1">
    <source>
        <dbReference type="ARBA" id="ARBA00023125"/>
    </source>
</evidence>
<dbReference type="STRING" id="134849.SAMN05443668_10962"/>
<organism evidence="3 4">
    <name type="scientific">Cryptosporangium aurantiacum</name>
    <dbReference type="NCBI Taxonomy" id="134849"/>
    <lineage>
        <taxon>Bacteria</taxon>
        <taxon>Bacillati</taxon>
        <taxon>Actinomycetota</taxon>
        <taxon>Actinomycetes</taxon>
        <taxon>Cryptosporangiales</taxon>
        <taxon>Cryptosporangiaceae</taxon>
        <taxon>Cryptosporangium</taxon>
    </lineage>
</organism>
<accession>A0A1M7RAL5</accession>
<protein>
    <submittedName>
        <fullName evidence="3">Transcriptional regulator, TetR family</fullName>
    </submittedName>
</protein>
<name>A0A1M7RAL5_9ACTN</name>
<dbReference type="SUPFAM" id="SSF46689">
    <property type="entry name" value="Homeodomain-like"/>
    <property type="match status" value="1"/>
</dbReference>
<dbReference type="OrthoDB" id="2356263at2"/>
<dbReference type="GO" id="GO:0003677">
    <property type="term" value="F:DNA binding"/>
    <property type="evidence" value="ECO:0007669"/>
    <property type="project" value="UniProtKB-KW"/>
</dbReference>
<evidence type="ECO:0000313" key="3">
    <source>
        <dbReference type="EMBL" id="SHN43169.1"/>
    </source>
</evidence>
<dbReference type="Pfam" id="PF00440">
    <property type="entry name" value="TetR_N"/>
    <property type="match status" value="1"/>
</dbReference>
<sequence length="195" mass="22000">MGTKDEILVAAERMFAERGFEVSLREIGAAAGQRNNSAVQYHFGDKAGLVTALYEYRMAPLDARRRALLDDVHAKGRERELPALVDAYLTPLAEHLVAHRGVSWYARFISRFVLAGRYRDWPFAGEYYSGMREVFGLFARRLPGLTDERLRIVNLHVVMVLADVEQRLDDPRFPAEASATAFAELRTTTLAVLEA</sequence>
<dbReference type="Proteomes" id="UP000184440">
    <property type="component" value="Unassembled WGS sequence"/>
</dbReference>
<gene>
    <name evidence="3" type="ORF">SAMN05443668_10962</name>
</gene>
<keyword evidence="1" id="KW-0238">DNA-binding</keyword>
<feature type="domain" description="HTH tetR-type" evidence="2">
    <location>
        <begin position="7"/>
        <end position="53"/>
    </location>
</feature>
<proteinExistence type="predicted"/>
<dbReference type="InterPro" id="IPR001647">
    <property type="entry name" value="HTH_TetR"/>
</dbReference>
<dbReference type="InterPro" id="IPR009057">
    <property type="entry name" value="Homeodomain-like_sf"/>
</dbReference>
<dbReference type="AlphaFoldDB" id="A0A1M7RAL5"/>
<dbReference type="RefSeq" id="WP_073260689.1">
    <property type="nucleotide sequence ID" value="NZ_FRCS01000009.1"/>
</dbReference>
<evidence type="ECO:0000259" key="2">
    <source>
        <dbReference type="Pfam" id="PF00440"/>
    </source>
</evidence>
<dbReference type="Gene3D" id="1.10.357.10">
    <property type="entry name" value="Tetracycline Repressor, domain 2"/>
    <property type="match status" value="1"/>
</dbReference>
<dbReference type="EMBL" id="FRCS01000009">
    <property type="protein sequence ID" value="SHN43169.1"/>
    <property type="molecule type" value="Genomic_DNA"/>
</dbReference>
<evidence type="ECO:0000313" key="4">
    <source>
        <dbReference type="Proteomes" id="UP000184440"/>
    </source>
</evidence>
<reference evidence="3 4" key="1">
    <citation type="submission" date="2016-11" db="EMBL/GenBank/DDBJ databases">
        <authorList>
            <person name="Jaros S."/>
            <person name="Januszkiewicz K."/>
            <person name="Wedrychowicz H."/>
        </authorList>
    </citation>
    <scope>NUCLEOTIDE SEQUENCE [LARGE SCALE GENOMIC DNA]</scope>
    <source>
        <strain evidence="3 4">DSM 46144</strain>
    </source>
</reference>